<name>A0A8S5TRS2_9CAUD</name>
<proteinExistence type="predicted"/>
<dbReference type="EMBL" id="BK015913">
    <property type="protein sequence ID" value="DAF84910.1"/>
    <property type="molecule type" value="Genomic_DNA"/>
</dbReference>
<accession>A0A8S5TRS2</accession>
<reference evidence="1" key="1">
    <citation type="journal article" date="2021" name="Proc. Natl. Acad. Sci. U.S.A.">
        <title>A Catalog of Tens of Thousands of Viruses from Human Metagenomes Reveals Hidden Associations with Chronic Diseases.</title>
        <authorList>
            <person name="Tisza M.J."/>
            <person name="Buck C.B."/>
        </authorList>
    </citation>
    <scope>NUCLEOTIDE SEQUENCE</scope>
    <source>
        <strain evidence="1">CtW4q29</strain>
    </source>
</reference>
<dbReference type="InterPro" id="IPR010064">
    <property type="entry name" value="HK97-gp10_tail"/>
</dbReference>
<evidence type="ECO:0000313" key="1">
    <source>
        <dbReference type="EMBL" id="DAF84910.1"/>
    </source>
</evidence>
<sequence>MSFLIDSICNFRKIVKRDLKMSVKIQDNSKEISAEIKAALLRGLEKCGLVAEGYAKKLCPVDTGNLRNSITHVVDEQEPAAIIGTDSEYGAYVELGTGIYAEGGGGRPTPWVYQDAKGNWHYTRGNKAQPFLKPAAADHAIQYRKILEDELK</sequence>
<protein>
    <submittedName>
        <fullName evidence="1">Putative tail component</fullName>
    </submittedName>
</protein>
<dbReference type="Pfam" id="PF04883">
    <property type="entry name" value="HK97-gp10_like"/>
    <property type="match status" value="1"/>
</dbReference>
<organism evidence="1">
    <name type="scientific">Siphoviridae sp. ctW4q29</name>
    <dbReference type="NCBI Taxonomy" id="2825535"/>
    <lineage>
        <taxon>Viruses</taxon>
        <taxon>Duplodnaviria</taxon>
        <taxon>Heunggongvirae</taxon>
        <taxon>Uroviricota</taxon>
        <taxon>Caudoviricetes</taxon>
    </lineage>
</organism>